<evidence type="ECO:0000313" key="1">
    <source>
        <dbReference type="EMBL" id="CCI49353.1"/>
    </source>
</evidence>
<sequence>MTVILYQTALELKFSNVKDRRCAVDYTRTYMLPLIERIWRQVHATCTNLWSRQDEFITYTPVLIQKCDGLLEGDSGQKLHAVKLKFDRFFALNFKATKCARLCVLHGASSIASESRNFPSKRASSRGRCRIFTQITTWGRDVLQYVTFFTQKFIFVVLHSRNCVTKRTSKVKL</sequence>
<proteinExistence type="predicted"/>
<name>A0A024GSM3_9STRA</name>
<dbReference type="Proteomes" id="UP000053237">
    <property type="component" value="Unassembled WGS sequence"/>
</dbReference>
<evidence type="ECO:0000313" key="2">
    <source>
        <dbReference type="Proteomes" id="UP000053237"/>
    </source>
</evidence>
<dbReference type="InParanoid" id="A0A024GSM3"/>
<dbReference type="AlphaFoldDB" id="A0A024GSM3"/>
<dbReference type="EMBL" id="CAIX01000292">
    <property type="protein sequence ID" value="CCI49353.1"/>
    <property type="molecule type" value="Genomic_DNA"/>
</dbReference>
<comment type="caution">
    <text evidence="1">The sequence shown here is derived from an EMBL/GenBank/DDBJ whole genome shotgun (WGS) entry which is preliminary data.</text>
</comment>
<keyword evidence="2" id="KW-1185">Reference proteome</keyword>
<accession>A0A024GSM3</accession>
<protein>
    <submittedName>
        <fullName evidence="1">Uncharacterized protein</fullName>
    </submittedName>
</protein>
<organism evidence="1 2">
    <name type="scientific">Albugo candida</name>
    <dbReference type="NCBI Taxonomy" id="65357"/>
    <lineage>
        <taxon>Eukaryota</taxon>
        <taxon>Sar</taxon>
        <taxon>Stramenopiles</taxon>
        <taxon>Oomycota</taxon>
        <taxon>Peronosporomycetes</taxon>
        <taxon>Albuginales</taxon>
        <taxon>Albuginaceae</taxon>
        <taxon>Albugo</taxon>
    </lineage>
</organism>
<gene>
    <name evidence="1" type="ORF">BN9_106670</name>
</gene>
<reference evidence="1 2" key="1">
    <citation type="submission" date="2012-05" db="EMBL/GenBank/DDBJ databases">
        <title>Recombination and specialization in a pathogen metapopulation.</title>
        <authorList>
            <person name="Gardiner A."/>
            <person name="Kemen E."/>
            <person name="Schultz-Larsen T."/>
            <person name="MacLean D."/>
            <person name="Van Oosterhout C."/>
            <person name="Jones J.D.G."/>
        </authorList>
    </citation>
    <scope>NUCLEOTIDE SEQUENCE [LARGE SCALE GENOMIC DNA]</scope>
    <source>
        <strain evidence="1 2">Ac Nc2</strain>
    </source>
</reference>